<feature type="compositionally biased region" description="Polar residues" evidence="1">
    <location>
        <begin position="42"/>
        <end position="64"/>
    </location>
</feature>
<accession>A0A177HPY0</accession>
<feature type="compositionally biased region" description="Acidic residues" evidence="1">
    <location>
        <begin position="84"/>
        <end position="98"/>
    </location>
</feature>
<comment type="caution">
    <text evidence="2">The sequence shown here is derived from an EMBL/GenBank/DDBJ whole genome shotgun (WGS) entry which is preliminary data.</text>
</comment>
<evidence type="ECO:0000313" key="2">
    <source>
        <dbReference type="EMBL" id="OAH12953.1"/>
    </source>
</evidence>
<feature type="region of interest" description="Disordered" evidence="1">
    <location>
        <begin position="28"/>
        <end position="154"/>
    </location>
</feature>
<evidence type="ECO:0000256" key="1">
    <source>
        <dbReference type="SAM" id="MobiDB-lite"/>
    </source>
</evidence>
<evidence type="ECO:0000313" key="3">
    <source>
        <dbReference type="Proteomes" id="UP000077381"/>
    </source>
</evidence>
<dbReference type="STRING" id="1716141.STSP_35990"/>
<gene>
    <name evidence="2" type="ORF">STSP_35990</name>
</gene>
<protein>
    <submittedName>
        <fullName evidence="2">Uncharacterized protein</fullName>
    </submittedName>
</protein>
<feature type="compositionally biased region" description="Low complexity" evidence="1">
    <location>
        <begin position="143"/>
        <end position="154"/>
    </location>
</feature>
<dbReference type="AlphaFoldDB" id="A0A177HPY0"/>
<dbReference type="PATRIC" id="fig|1716141.3.peg.3776"/>
<dbReference type="EMBL" id="LOHS01000084">
    <property type="protein sequence ID" value="OAH12953.1"/>
    <property type="molecule type" value="Genomic_DNA"/>
</dbReference>
<name>A0A177HPY0_9ACTN</name>
<reference evidence="2 3" key="1">
    <citation type="submission" date="2015-12" db="EMBL/GenBank/DDBJ databases">
        <title>Genome sequence of Streptomyces sp. G25.</title>
        <authorList>
            <person name="Poehlein A."/>
            <person name="Roettig A."/>
            <person name="Hiessl S."/>
            <person name="Hauschild P."/>
            <person name="Schauer J."/>
            <person name="Madkour M.H."/>
            <person name="Al-Ansari A.M."/>
            <person name="Almakishah N.H."/>
            <person name="Steinbuechel A."/>
            <person name="Daniel R."/>
        </authorList>
    </citation>
    <scope>NUCLEOTIDE SEQUENCE [LARGE SCALE GENOMIC DNA]</scope>
    <source>
        <strain evidence="3">G25(2015)</strain>
    </source>
</reference>
<dbReference type="Proteomes" id="UP000077381">
    <property type="component" value="Unassembled WGS sequence"/>
</dbReference>
<proteinExistence type="predicted"/>
<keyword evidence="3" id="KW-1185">Reference proteome</keyword>
<feature type="compositionally biased region" description="Basic and acidic residues" evidence="1">
    <location>
        <begin position="238"/>
        <end position="249"/>
    </location>
</feature>
<feature type="compositionally biased region" description="Low complexity" evidence="1">
    <location>
        <begin position="122"/>
        <end position="136"/>
    </location>
</feature>
<sequence length="258" mass="27259">MEIPPVPLVVRNELPLPVARMDTVSGVTRVTETKSIPKRLSTGMSVGSDTVISQVPSKQASTWESPAPNAAEPGESGQFVESIESVDEDEEDPAETDSDTPAVSPPPFRPSEPDASHPQPTTPATLNAATAVAAATARRRPAVVRSPPAAAHASTAPAFMVSVLNDQPAISYAILCIPVPPGGISRPGLPHLCNGRTEEGSRSAGSTLSQMEHRGAPADPGVLSRRARRDTDPMTIEEYEHEHDRERRRPPAASGPRS</sequence>
<organism evidence="2 3">
    <name type="scientific">Streptomyces jeddahensis</name>
    <dbReference type="NCBI Taxonomy" id="1716141"/>
    <lineage>
        <taxon>Bacteria</taxon>
        <taxon>Bacillati</taxon>
        <taxon>Actinomycetota</taxon>
        <taxon>Actinomycetes</taxon>
        <taxon>Kitasatosporales</taxon>
        <taxon>Streptomycetaceae</taxon>
        <taxon>Streptomyces</taxon>
    </lineage>
</organism>
<feature type="region of interest" description="Disordered" evidence="1">
    <location>
        <begin position="194"/>
        <end position="258"/>
    </location>
</feature>